<gene>
    <name evidence="1" type="ORF">AK812_SmicGene8157</name>
</gene>
<dbReference type="OrthoDB" id="433830at2759"/>
<keyword evidence="2" id="KW-1185">Reference proteome</keyword>
<dbReference type="Proteomes" id="UP000186817">
    <property type="component" value="Unassembled WGS sequence"/>
</dbReference>
<evidence type="ECO:0000313" key="2">
    <source>
        <dbReference type="Proteomes" id="UP000186817"/>
    </source>
</evidence>
<dbReference type="EMBL" id="LSRX01000119">
    <property type="protein sequence ID" value="OLQ08368.1"/>
    <property type="molecule type" value="Genomic_DNA"/>
</dbReference>
<reference evidence="1 2" key="1">
    <citation type="submission" date="2016-02" db="EMBL/GenBank/DDBJ databases">
        <title>Genome analysis of coral dinoflagellate symbionts highlights evolutionary adaptations to a symbiotic lifestyle.</title>
        <authorList>
            <person name="Aranda M."/>
            <person name="Li Y."/>
            <person name="Liew Y.J."/>
            <person name="Baumgarten S."/>
            <person name="Simakov O."/>
            <person name="Wilson M."/>
            <person name="Piel J."/>
            <person name="Ashoor H."/>
            <person name="Bougouffa S."/>
            <person name="Bajic V.B."/>
            <person name="Ryu T."/>
            <person name="Ravasi T."/>
            <person name="Bayer T."/>
            <person name="Micklem G."/>
            <person name="Kim H."/>
            <person name="Bhak J."/>
            <person name="Lajeunesse T.C."/>
            <person name="Voolstra C.R."/>
        </authorList>
    </citation>
    <scope>NUCLEOTIDE SEQUENCE [LARGE SCALE GENOMIC DNA]</scope>
    <source>
        <strain evidence="1 2">CCMP2467</strain>
    </source>
</reference>
<comment type="caution">
    <text evidence="1">The sequence shown here is derived from an EMBL/GenBank/DDBJ whole genome shotgun (WGS) entry which is preliminary data.</text>
</comment>
<evidence type="ECO:0000313" key="1">
    <source>
        <dbReference type="EMBL" id="OLQ08368.1"/>
    </source>
</evidence>
<sequence length="274" mass="30315">MSRPASAPFRLRRANSTTVAGQRPPVVPRRPVLQRARTAPEAQFEVPFARELLSTEEPFAAIEDVAPTSPVTAAVERHRGSEPQVAVVRRVALGRPASAGDLRAVNQNTAGANRPRLRRAQTTDVDTNEKVDVQLRRLSREEFDQRRANAVNYFKESTAINQLSRFSEASAVLEAARRRRTNDRAVKPVAVPEVLEEPVPAEAPTVAPPPRRRSFAEQFGYGVILKTTPTERQAQVLPEPPKPKMNGAFISLMAGDTDLLRRLERRRRAASLGA</sequence>
<proteinExistence type="predicted"/>
<organism evidence="1 2">
    <name type="scientific">Symbiodinium microadriaticum</name>
    <name type="common">Dinoflagellate</name>
    <name type="synonym">Zooxanthella microadriatica</name>
    <dbReference type="NCBI Taxonomy" id="2951"/>
    <lineage>
        <taxon>Eukaryota</taxon>
        <taxon>Sar</taxon>
        <taxon>Alveolata</taxon>
        <taxon>Dinophyceae</taxon>
        <taxon>Suessiales</taxon>
        <taxon>Symbiodiniaceae</taxon>
        <taxon>Symbiodinium</taxon>
    </lineage>
</organism>
<accession>A0A1Q9ELW3</accession>
<name>A0A1Q9ELW3_SYMMI</name>
<protein>
    <submittedName>
        <fullName evidence="1">Uncharacterized protein</fullName>
    </submittedName>
</protein>
<dbReference type="AlphaFoldDB" id="A0A1Q9ELW3"/>